<dbReference type="GO" id="GO:0015833">
    <property type="term" value="P:peptide transport"/>
    <property type="evidence" value="ECO:0007669"/>
    <property type="project" value="TreeGrafter"/>
</dbReference>
<dbReference type="InterPro" id="IPR000914">
    <property type="entry name" value="SBP_5_dom"/>
</dbReference>
<dbReference type="Gene3D" id="3.40.190.10">
    <property type="entry name" value="Periplasmic binding protein-like II"/>
    <property type="match status" value="1"/>
</dbReference>
<dbReference type="GO" id="GO:1904680">
    <property type="term" value="F:peptide transmembrane transporter activity"/>
    <property type="evidence" value="ECO:0007669"/>
    <property type="project" value="TreeGrafter"/>
</dbReference>
<feature type="domain" description="Solute-binding protein family 5" evidence="5">
    <location>
        <begin position="80"/>
        <end position="483"/>
    </location>
</feature>
<evidence type="ECO:0000256" key="2">
    <source>
        <dbReference type="ARBA" id="ARBA00022448"/>
    </source>
</evidence>
<dbReference type="Pfam" id="PF00496">
    <property type="entry name" value="SBP_bac_5"/>
    <property type="match status" value="1"/>
</dbReference>
<keyword evidence="7" id="KW-1185">Reference proteome</keyword>
<feature type="signal peptide" evidence="4">
    <location>
        <begin position="1"/>
        <end position="24"/>
    </location>
</feature>
<evidence type="ECO:0000313" key="7">
    <source>
        <dbReference type="Proteomes" id="UP000198752"/>
    </source>
</evidence>
<proteinExistence type="inferred from homology"/>
<evidence type="ECO:0000313" key="6">
    <source>
        <dbReference type="EMBL" id="SFG62697.1"/>
    </source>
</evidence>
<dbReference type="EMBL" id="FOOY01000015">
    <property type="protein sequence ID" value="SFG62697.1"/>
    <property type="molecule type" value="Genomic_DNA"/>
</dbReference>
<dbReference type="OrthoDB" id="48318at2"/>
<dbReference type="PROSITE" id="PS51257">
    <property type="entry name" value="PROKAR_LIPOPROTEIN"/>
    <property type="match status" value="1"/>
</dbReference>
<name>A0A1I2TH80_9BACL</name>
<dbReference type="InterPro" id="IPR039424">
    <property type="entry name" value="SBP_5"/>
</dbReference>
<dbReference type="SUPFAM" id="SSF53850">
    <property type="entry name" value="Periplasmic binding protein-like II"/>
    <property type="match status" value="1"/>
</dbReference>
<dbReference type="GO" id="GO:0043190">
    <property type="term" value="C:ATP-binding cassette (ABC) transporter complex"/>
    <property type="evidence" value="ECO:0007669"/>
    <property type="project" value="InterPro"/>
</dbReference>
<dbReference type="AlphaFoldDB" id="A0A1I2TH80"/>
<gene>
    <name evidence="6" type="ORF">SAMN02982927_02247</name>
</gene>
<evidence type="ECO:0000256" key="3">
    <source>
        <dbReference type="ARBA" id="ARBA00022729"/>
    </source>
</evidence>
<accession>A0A1I2TH80</accession>
<dbReference type="PANTHER" id="PTHR30290:SF9">
    <property type="entry name" value="OLIGOPEPTIDE-BINDING PROTEIN APPA"/>
    <property type="match status" value="1"/>
</dbReference>
<keyword evidence="3 4" id="KW-0732">Signal</keyword>
<evidence type="ECO:0000259" key="5">
    <source>
        <dbReference type="Pfam" id="PF00496"/>
    </source>
</evidence>
<sequence length="606" mass="67091">MKLFKRLSILSLIALLGITMTACGDSGANNSNAKFTTVYYYHPISPGAPKNPYNTTGNSFTSFDKMQLAWSSGLATDLNKFYPGLAKSWSESPDGMKATIELQPKAKWSNGKSVTADDVKTSMAIAFTQGTAQSFSLGSVKVLSDKKIELSQVTGGTYKSFMHDALQQTVVPSFQYGKLLPENIWSVIDQSLYAGKDKAKAAQAKKAQDQLTKLGKSITKFAPKTDISAGPFVLKRLNPGEAYLVKNKYFYAAEKVKVNSVSLRNYTGNQQIWNYLIAGQLDATPFTSMPKNILTNALNKKTNQKITTPTYVAASLAFNQKFDPYGNVNVRKALAYVIDREAVQKVAEPVVGKPAKYTDGITDSAAADWIDSSVRSKMDGYNHNLDKAASILEKEGFKKKNGKWLLPNGKPWNMNIYVVNGFSDWIQGGKVISSQLTDFGIDAKPTIVSSFAQYQADMAAQKYAVGFWLNSLSPNMYTAYARIYGTPDGYNILNGKLAYYDQKDKTKGNWIGLPEKLKLSTDETVNPGKLTFQLNQLKPEQQKDIVQKLALATNEYVPMIEIWDYTHVQFVNTTRFDNFPVKDEGLMNNMPGVWMAMGYVTPKASK</sequence>
<comment type="similarity">
    <text evidence="1">Belongs to the bacterial solute-binding protein 5 family.</text>
</comment>
<organism evidence="6 7">
    <name type="scientific">Sporolactobacillus nakayamae</name>
    <dbReference type="NCBI Taxonomy" id="269670"/>
    <lineage>
        <taxon>Bacteria</taxon>
        <taxon>Bacillati</taxon>
        <taxon>Bacillota</taxon>
        <taxon>Bacilli</taxon>
        <taxon>Bacillales</taxon>
        <taxon>Sporolactobacillaceae</taxon>
        <taxon>Sporolactobacillus</taxon>
    </lineage>
</organism>
<dbReference type="GO" id="GO:0042597">
    <property type="term" value="C:periplasmic space"/>
    <property type="evidence" value="ECO:0007669"/>
    <property type="project" value="UniProtKB-ARBA"/>
</dbReference>
<dbReference type="Proteomes" id="UP000198752">
    <property type="component" value="Unassembled WGS sequence"/>
</dbReference>
<dbReference type="RefSeq" id="WP_093672987.1">
    <property type="nucleotide sequence ID" value="NZ_FOOY01000015.1"/>
</dbReference>
<evidence type="ECO:0000256" key="4">
    <source>
        <dbReference type="SAM" id="SignalP"/>
    </source>
</evidence>
<reference evidence="7" key="1">
    <citation type="submission" date="2016-10" db="EMBL/GenBank/DDBJ databases">
        <authorList>
            <person name="Varghese N."/>
            <person name="Submissions S."/>
        </authorList>
    </citation>
    <scope>NUCLEOTIDE SEQUENCE [LARGE SCALE GENOMIC DNA]</scope>
    <source>
        <strain evidence="7">ATCC 700379</strain>
    </source>
</reference>
<dbReference type="STRING" id="269670.SAMN02982927_02247"/>
<evidence type="ECO:0000256" key="1">
    <source>
        <dbReference type="ARBA" id="ARBA00005695"/>
    </source>
</evidence>
<dbReference type="Gene3D" id="3.10.105.10">
    <property type="entry name" value="Dipeptide-binding Protein, Domain 3"/>
    <property type="match status" value="1"/>
</dbReference>
<dbReference type="PANTHER" id="PTHR30290">
    <property type="entry name" value="PERIPLASMIC BINDING COMPONENT OF ABC TRANSPORTER"/>
    <property type="match status" value="1"/>
</dbReference>
<feature type="chain" id="PRO_5038595619" evidence="4">
    <location>
        <begin position="25"/>
        <end position="606"/>
    </location>
</feature>
<keyword evidence="2" id="KW-0813">Transport</keyword>
<protein>
    <submittedName>
        <fullName evidence="6">Peptide/nickel transport system substrate-binding protein</fullName>
    </submittedName>
</protein>